<dbReference type="AlphaFoldDB" id="S7XG37"/>
<dbReference type="STRING" id="1358809.S7XG37"/>
<evidence type="ECO:0000259" key="1">
    <source>
        <dbReference type="Pfam" id="PF12295"/>
    </source>
</evidence>
<dbReference type="EMBL" id="ATCN01001092">
    <property type="protein sequence ID" value="EPR78009.1"/>
    <property type="molecule type" value="Genomic_DNA"/>
</dbReference>
<accession>S7XG37</accession>
<proteinExistence type="predicted"/>
<dbReference type="InterPro" id="IPR022075">
    <property type="entry name" value="Symplekin_C"/>
</dbReference>
<reference evidence="3" key="1">
    <citation type="journal article" date="2013" name="PLoS Genet.">
        <title>The genome of Spraguea lophii and the basis of host-microsporidian interactions.</title>
        <authorList>
            <person name="Campbell S.E."/>
            <person name="Williams T.A."/>
            <person name="Yousuf A."/>
            <person name="Soanes D.M."/>
            <person name="Paszkiewicz K.H."/>
            <person name="Williams B.A.P."/>
        </authorList>
    </citation>
    <scope>NUCLEOTIDE SEQUENCE [LARGE SCALE GENOMIC DNA]</scope>
    <source>
        <strain evidence="3">42_110</strain>
    </source>
</reference>
<dbReference type="VEuPathDB" id="MicrosporidiaDB:SLOPH_1843"/>
<dbReference type="InParanoid" id="S7XG37"/>
<dbReference type="OrthoDB" id="331600at2759"/>
<feature type="domain" description="Symplekin C-terminal" evidence="1">
    <location>
        <begin position="95"/>
        <end position="218"/>
    </location>
</feature>
<organism evidence="2 3">
    <name type="scientific">Spraguea lophii (strain 42_110)</name>
    <name type="common">Microsporidian parasite</name>
    <dbReference type="NCBI Taxonomy" id="1358809"/>
    <lineage>
        <taxon>Eukaryota</taxon>
        <taxon>Fungi</taxon>
        <taxon>Fungi incertae sedis</taxon>
        <taxon>Microsporidia</taxon>
        <taxon>Spragueidae</taxon>
        <taxon>Spraguea</taxon>
    </lineage>
</organism>
<keyword evidence="3" id="KW-1185">Reference proteome</keyword>
<evidence type="ECO:0000313" key="3">
    <source>
        <dbReference type="Proteomes" id="UP000014978"/>
    </source>
</evidence>
<dbReference type="Pfam" id="PF12295">
    <property type="entry name" value="Symplekin_C"/>
    <property type="match status" value="1"/>
</dbReference>
<dbReference type="Proteomes" id="UP000014978">
    <property type="component" value="Unassembled WGS sequence"/>
</dbReference>
<comment type="caution">
    <text evidence="2">The sequence shown here is derived from an EMBL/GenBank/DDBJ whole genome shotgun (WGS) entry which is preliminary data.</text>
</comment>
<evidence type="ECO:0000313" key="2">
    <source>
        <dbReference type="EMBL" id="EPR78009.1"/>
    </source>
</evidence>
<gene>
    <name evidence="2" type="ORF">SLOPH_1843</name>
</gene>
<protein>
    <recommendedName>
        <fullName evidence="1">Symplekin C-terminal domain-containing protein</fullName>
    </recommendedName>
</protein>
<sequence length="230" mass="27520">MNKNIKYIILEGNPDIKIIHSNNSLPDDKIEYFLNFIINFISICKIEELQNIITSNYLEYDFYFYNIINFIEKKKVLEYMGKYIKNTESLGYFCNRLTPGEVFYEAHFVDERYKLNINECKLITKLCIDTLDDDILLQVLLRLENKTPVLFIRTIILCYQKNKKLKKFIENIIQKIIKRKIDKKHIKVGIIKLIEIMGEDGINIFYMLNKRDQEDILRNNKNIKNIIDKS</sequence>
<dbReference type="HOGENOM" id="CLU_1205439_0_0_1"/>
<name>S7XG37_SPRLO</name>